<evidence type="ECO:0000313" key="3">
    <source>
        <dbReference type="EMBL" id="KAK2988060.1"/>
    </source>
</evidence>
<dbReference type="PANTHER" id="PTHR34268">
    <property type="entry name" value="OS01G0321850 PROTEIN"/>
    <property type="match status" value="1"/>
</dbReference>
<name>A0AA88SEH2_9ASTE</name>
<keyword evidence="2" id="KW-1133">Transmembrane helix</keyword>
<proteinExistence type="predicted"/>
<evidence type="ECO:0000313" key="4">
    <source>
        <dbReference type="Proteomes" id="UP001187471"/>
    </source>
</evidence>
<comment type="caution">
    <text evidence="3">The sequence shown here is derived from an EMBL/GenBank/DDBJ whole genome shotgun (WGS) entry which is preliminary data.</text>
</comment>
<keyword evidence="4" id="KW-1185">Reference proteome</keyword>
<evidence type="ECO:0000256" key="2">
    <source>
        <dbReference type="SAM" id="Phobius"/>
    </source>
</evidence>
<reference evidence="3" key="1">
    <citation type="submission" date="2022-12" db="EMBL/GenBank/DDBJ databases">
        <title>Draft genome assemblies for two species of Escallonia (Escalloniales).</title>
        <authorList>
            <person name="Chanderbali A."/>
            <person name="Dervinis C."/>
            <person name="Anghel I."/>
            <person name="Soltis D."/>
            <person name="Soltis P."/>
            <person name="Zapata F."/>
        </authorList>
    </citation>
    <scope>NUCLEOTIDE SEQUENCE</scope>
    <source>
        <strain evidence="3">UCBG92.1500</strain>
        <tissue evidence="3">Leaf</tissue>
    </source>
</reference>
<evidence type="ECO:0000256" key="1">
    <source>
        <dbReference type="SAM" id="MobiDB-lite"/>
    </source>
</evidence>
<gene>
    <name evidence="3" type="ORF">RJ640_002001</name>
</gene>
<sequence length="94" mass="10222">MDSSLSDMLFKVALFGLVQALVYVILSKSSNLFTKTSPLRSMSFKTARSVSIRRIMAALSDLPAGGEPSPSSTTDLRSPRPARQDSMTHEQQSS</sequence>
<feature type="transmembrane region" description="Helical" evidence="2">
    <location>
        <begin position="12"/>
        <end position="33"/>
    </location>
</feature>
<accession>A0AA88SEH2</accession>
<dbReference type="AlphaFoldDB" id="A0AA88SEH2"/>
<dbReference type="Proteomes" id="UP001187471">
    <property type="component" value="Unassembled WGS sequence"/>
</dbReference>
<dbReference type="EMBL" id="JAVXUO010000919">
    <property type="protein sequence ID" value="KAK2988060.1"/>
    <property type="molecule type" value="Genomic_DNA"/>
</dbReference>
<keyword evidence="2" id="KW-0472">Membrane</keyword>
<feature type="region of interest" description="Disordered" evidence="1">
    <location>
        <begin position="61"/>
        <end position="94"/>
    </location>
</feature>
<keyword evidence="2" id="KW-0812">Transmembrane</keyword>
<organism evidence="3 4">
    <name type="scientific">Escallonia rubra</name>
    <dbReference type="NCBI Taxonomy" id="112253"/>
    <lineage>
        <taxon>Eukaryota</taxon>
        <taxon>Viridiplantae</taxon>
        <taxon>Streptophyta</taxon>
        <taxon>Embryophyta</taxon>
        <taxon>Tracheophyta</taxon>
        <taxon>Spermatophyta</taxon>
        <taxon>Magnoliopsida</taxon>
        <taxon>eudicotyledons</taxon>
        <taxon>Gunneridae</taxon>
        <taxon>Pentapetalae</taxon>
        <taxon>asterids</taxon>
        <taxon>campanulids</taxon>
        <taxon>Escalloniales</taxon>
        <taxon>Escalloniaceae</taxon>
        <taxon>Escallonia</taxon>
    </lineage>
</organism>
<dbReference type="PANTHER" id="PTHR34268:SF8">
    <property type="entry name" value="FAE DOMAIN-CONTAINING PROTEIN"/>
    <property type="match status" value="1"/>
</dbReference>
<protein>
    <submittedName>
        <fullName evidence="3">Uncharacterized protein</fullName>
    </submittedName>
</protein>